<evidence type="ECO:0000256" key="1">
    <source>
        <dbReference type="SAM" id="MobiDB-lite"/>
    </source>
</evidence>
<feature type="region of interest" description="Disordered" evidence="1">
    <location>
        <begin position="73"/>
        <end position="99"/>
    </location>
</feature>
<gene>
    <name evidence="2" type="ORF">CBER1_02528</name>
</gene>
<keyword evidence="3" id="KW-1185">Reference proteome</keyword>
<protein>
    <submittedName>
        <fullName evidence="2">Uncharacterized protein</fullName>
    </submittedName>
</protein>
<organism evidence="2 3">
    <name type="scientific">Cercospora berteroae</name>
    <dbReference type="NCBI Taxonomy" id="357750"/>
    <lineage>
        <taxon>Eukaryota</taxon>
        <taxon>Fungi</taxon>
        <taxon>Dikarya</taxon>
        <taxon>Ascomycota</taxon>
        <taxon>Pezizomycotina</taxon>
        <taxon>Dothideomycetes</taxon>
        <taxon>Dothideomycetidae</taxon>
        <taxon>Mycosphaerellales</taxon>
        <taxon>Mycosphaerellaceae</taxon>
        <taxon>Cercospora</taxon>
    </lineage>
</organism>
<evidence type="ECO:0000313" key="2">
    <source>
        <dbReference type="EMBL" id="PPJ54490.1"/>
    </source>
</evidence>
<proteinExistence type="predicted"/>
<sequence>MFLPACTNVGVNVPSWKWTASMEDSISVSIIPAVPQVSLLPSKPSRPATYRKLGNRFSTLAMSVPTMARDREYHVPGHHRRARNSRGTKEAKKRRDARRNKRKLITQILDEQLSRDIDQALADAKATSHPLPAINATPEPPKPSLTFTWPSWGHVPPTPPQLPVLDFGRLDLRDFPYLSAARSTFSPLTPFGQSRVPEWCPYIPSLMQDSGWNGEVPRFTDLSSLPEHDEHLEPDRVQVWRPTATYQPRKRSRFFPMLSTSLSAPVVKLPPTGCKLHSSDQELQDPKSSAWTAACADRLPSFIGQPNIRDLEDKQTVLSADMHITDQQRHAYEPPDELVALATAANLWRILNEDSTLGDHQLPRNHPEPHKQLPSWNDSDDCGGVPIHPIDEQPYELPDNEVPYVHLNSLTGHANEIGQYPRPINHQGLTQSVLYLADLFATPRSTTPCCELPSYTPSSAGLHMLGNGISLPMEPQVTSLRASHHDEMARSTEHYASEQELFQPEKAPLPKSRPQSPCDLERFLSMGHAENCWCRDCAEAPELIEQTEAIDDNDDWIDWSTVEDENDFTVSSPTSGPLTATVTDVEDEDTCDACVGGQCEIPAPDYHEMYFPSSSTTEKPYLNADDHFLGYYDDGLTFSQDDDFYWV</sequence>
<evidence type="ECO:0000313" key="3">
    <source>
        <dbReference type="Proteomes" id="UP000237631"/>
    </source>
</evidence>
<dbReference type="AlphaFoldDB" id="A0A2S6C454"/>
<feature type="compositionally biased region" description="Basic residues" evidence="1">
    <location>
        <begin position="76"/>
        <end position="99"/>
    </location>
</feature>
<accession>A0A2S6C454</accession>
<name>A0A2S6C454_9PEZI</name>
<dbReference type="OrthoDB" id="3902330at2759"/>
<dbReference type="EMBL" id="PNEN01000562">
    <property type="protein sequence ID" value="PPJ54490.1"/>
    <property type="molecule type" value="Genomic_DNA"/>
</dbReference>
<reference evidence="3" key="1">
    <citation type="journal article" date="2017" name="bioRxiv">
        <title>Conservation of a gene cluster reveals novel cercosporin biosynthetic mechanisms and extends production to the genus Colletotrichum.</title>
        <authorList>
            <person name="de Jonge R."/>
            <person name="Ebert M.K."/>
            <person name="Huitt-Roehl C.R."/>
            <person name="Pal P."/>
            <person name="Suttle J.C."/>
            <person name="Spanner R.E."/>
            <person name="Neubauer J.D."/>
            <person name="Jurick W.M.II."/>
            <person name="Stott K.A."/>
            <person name="Secor G.A."/>
            <person name="Thomma B.P.H.J."/>
            <person name="Van de Peer Y."/>
            <person name="Townsend C.A."/>
            <person name="Bolton M.D."/>
        </authorList>
    </citation>
    <scope>NUCLEOTIDE SEQUENCE [LARGE SCALE GENOMIC DNA]</scope>
    <source>
        <strain evidence="3">CBS538.71</strain>
    </source>
</reference>
<comment type="caution">
    <text evidence="2">The sequence shown here is derived from an EMBL/GenBank/DDBJ whole genome shotgun (WGS) entry which is preliminary data.</text>
</comment>
<dbReference type="Proteomes" id="UP000237631">
    <property type="component" value="Unassembled WGS sequence"/>
</dbReference>